<dbReference type="Gene3D" id="3.30.9.10">
    <property type="entry name" value="D-Amino Acid Oxidase, subunit A, domain 2"/>
    <property type="match status" value="1"/>
</dbReference>
<dbReference type="PRINTS" id="PR00420">
    <property type="entry name" value="RNGMNOXGNASE"/>
</dbReference>
<dbReference type="Gene3D" id="3.50.50.60">
    <property type="entry name" value="FAD/NAD(P)-binding domain"/>
    <property type="match status" value="1"/>
</dbReference>
<dbReference type="PhylomeDB" id="A0A162CRW1"/>
<keyword evidence="3" id="KW-0560">Oxidoreductase</keyword>
<evidence type="ECO:0000256" key="1">
    <source>
        <dbReference type="ARBA" id="ARBA00022630"/>
    </source>
</evidence>
<keyword evidence="5" id="KW-0503">Monooxygenase</keyword>
<dbReference type="InterPro" id="IPR002938">
    <property type="entry name" value="FAD-bd"/>
</dbReference>
<dbReference type="Gene3D" id="3.40.30.120">
    <property type="match status" value="1"/>
</dbReference>
<evidence type="ECO:0000256" key="3">
    <source>
        <dbReference type="ARBA" id="ARBA00023002"/>
    </source>
</evidence>
<keyword evidence="2" id="KW-0274">FAD</keyword>
<evidence type="ECO:0000313" key="5">
    <source>
        <dbReference type="EMBL" id="KZN85630.1"/>
    </source>
</evidence>
<feature type="domain" description="FAD-binding" evidence="4">
    <location>
        <begin position="3"/>
        <end position="363"/>
    </location>
</feature>
<organism evidence="5">
    <name type="scientific">Penicillium chrysogenum</name>
    <name type="common">Penicillium notatum</name>
    <dbReference type="NCBI Taxonomy" id="5076"/>
    <lineage>
        <taxon>Eukaryota</taxon>
        <taxon>Fungi</taxon>
        <taxon>Dikarya</taxon>
        <taxon>Ascomycota</taxon>
        <taxon>Pezizomycotina</taxon>
        <taxon>Eurotiomycetes</taxon>
        <taxon>Eurotiomycetidae</taxon>
        <taxon>Eurotiales</taxon>
        <taxon>Aspergillaceae</taxon>
        <taxon>Penicillium</taxon>
        <taxon>Penicillium chrysogenum species complex</taxon>
    </lineage>
</organism>
<dbReference type="AlphaFoldDB" id="A0A162CRW1"/>
<dbReference type="GO" id="GO:0071949">
    <property type="term" value="F:FAD binding"/>
    <property type="evidence" value="ECO:0007669"/>
    <property type="project" value="InterPro"/>
</dbReference>
<dbReference type="Pfam" id="PF21274">
    <property type="entry name" value="Rng_hyd_C"/>
    <property type="match status" value="1"/>
</dbReference>
<sequence>MDFPVVIIGTGPSGATAALHLGRLGIKSLVISRHRGTANTPRAHIFNQRAMEVLRDAGIEDQCYESASSMEHMAHSSFLDKLTGQEYGRLWAWGNKPKQKGEYELASPCRMSDLPQSHLEPILVEEAKKLGAEFRFYTDFIGLDQNDSGVSTTLRDRNTDITYTVRSSYLVGADGARSSVVNALAIPISGRQVNTAFNVHIQADLTKYISHRPGSLNWILNTEAPDWSAVGNFRMVRPWTEWVVSMHPAAKDGARFEPTEEDVINRLHQMIGTNTVPIKVLSTFEWTINDQVADYWQKNRVLCIGDAVHRHPPINGLGSNTCLSDAFNLAWKLAYVLKGIAKPALLESLGRERKPVGDNIVHRANTGMEAHRTLWSVIGLTPADRAKALALLGEDSSAGRSKREDWSNALEAIDAEVQALGIQMNQIYSDSPGVIAEADDIAPSFTSLDSIKDLKISTYPGYHLPHVWLAKDGQSPRQSTLDLAGQGRFTLFTGVGGDDWISAAKSLAASSWGIDIVGYKIGFGGDYLDCYREWAHIRGVDEDGVVLVRPDHFVAWRYPHRSESSEEQLRCVLQKILGF</sequence>
<reference evidence="5" key="1">
    <citation type="journal article" date="2014" name="Genome Announc.">
        <title>Complete sequencing and chromosome-scale genome assembly of the industrial progenitor strain P2niaD18 from the penicillin producer Penicillium chrysogenum.</title>
        <authorList>
            <person name="Specht T."/>
            <person name="Dahlmann T.A."/>
            <person name="Zadra I."/>
            <person name="Kurnsteiner H."/>
            <person name="Kuck U."/>
        </authorList>
    </citation>
    <scope>NUCLEOTIDE SEQUENCE [LARGE SCALE GENOMIC DNA]</scope>
    <source>
        <strain evidence="5">P2niaD18</strain>
    </source>
</reference>
<proteinExistence type="predicted"/>
<dbReference type="Proteomes" id="UP000076449">
    <property type="component" value="Chromosome III"/>
</dbReference>
<evidence type="ECO:0000259" key="4">
    <source>
        <dbReference type="Pfam" id="PF01494"/>
    </source>
</evidence>
<protein>
    <submittedName>
        <fullName evidence="5">2,4-dichlorophenol 6-monooxygenase</fullName>
    </submittedName>
</protein>
<name>A0A162CRW1_PENCH</name>
<dbReference type="InterPro" id="IPR050641">
    <property type="entry name" value="RIFMO-like"/>
</dbReference>
<dbReference type="GO" id="GO:0016709">
    <property type="term" value="F:oxidoreductase activity, acting on paired donors, with incorporation or reduction of molecular oxygen, NAD(P)H as one donor, and incorporation of one atom of oxygen"/>
    <property type="evidence" value="ECO:0007669"/>
    <property type="project" value="UniProtKB-ARBA"/>
</dbReference>
<dbReference type="SUPFAM" id="SSF51905">
    <property type="entry name" value="FAD/NAD(P)-binding domain"/>
    <property type="match status" value="1"/>
</dbReference>
<dbReference type="PANTHER" id="PTHR43004">
    <property type="entry name" value="TRK SYSTEM POTASSIUM UPTAKE PROTEIN"/>
    <property type="match status" value="1"/>
</dbReference>
<keyword evidence="1" id="KW-0285">Flavoprotein</keyword>
<dbReference type="Pfam" id="PF01494">
    <property type="entry name" value="FAD_binding_3"/>
    <property type="match status" value="1"/>
</dbReference>
<dbReference type="PANTHER" id="PTHR43004:SF8">
    <property type="entry name" value="FAD-BINDING DOMAIN-CONTAINING PROTEIN-RELATED"/>
    <property type="match status" value="1"/>
</dbReference>
<accession>A0A162CRW1</accession>
<dbReference type="InterPro" id="IPR036188">
    <property type="entry name" value="FAD/NAD-bd_sf"/>
</dbReference>
<gene>
    <name evidence="5" type="ORF">EN45_098200</name>
</gene>
<dbReference type="EMBL" id="CM002800">
    <property type="protein sequence ID" value="KZN85630.1"/>
    <property type="molecule type" value="Genomic_DNA"/>
</dbReference>
<evidence type="ECO:0000256" key="2">
    <source>
        <dbReference type="ARBA" id="ARBA00022827"/>
    </source>
</evidence>